<name>D6THR6_KTERA</name>
<comment type="caution">
    <text evidence="1">The sequence shown here is derived from an EMBL/GenBank/DDBJ whole genome shotgun (WGS) entry which is preliminary data.</text>
</comment>
<reference evidence="1 2" key="1">
    <citation type="journal article" date="2011" name="Stand. Genomic Sci.">
        <title>Non-contiguous finished genome sequence and contextual data of the filamentous soil bacterium Ktedonobacter racemifer type strain (SOSP1-21).</title>
        <authorList>
            <person name="Chang Y.J."/>
            <person name="Land M."/>
            <person name="Hauser L."/>
            <person name="Chertkov O."/>
            <person name="Del Rio T.G."/>
            <person name="Nolan M."/>
            <person name="Copeland A."/>
            <person name="Tice H."/>
            <person name="Cheng J.F."/>
            <person name="Lucas S."/>
            <person name="Han C."/>
            <person name="Goodwin L."/>
            <person name="Pitluck S."/>
            <person name="Ivanova N."/>
            <person name="Ovchinikova G."/>
            <person name="Pati A."/>
            <person name="Chen A."/>
            <person name="Palaniappan K."/>
            <person name="Mavromatis K."/>
            <person name="Liolios K."/>
            <person name="Brettin T."/>
            <person name="Fiebig A."/>
            <person name="Rohde M."/>
            <person name="Abt B."/>
            <person name="Goker M."/>
            <person name="Detter J.C."/>
            <person name="Woyke T."/>
            <person name="Bristow J."/>
            <person name="Eisen J.A."/>
            <person name="Markowitz V."/>
            <person name="Hugenholtz P."/>
            <person name="Kyrpides N.C."/>
            <person name="Klenk H.P."/>
            <person name="Lapidus A."/>
        </authorList>
    </citation>
    <scope>NUCLEOTIDE SEQUENCE [LARGE SCALE GENOMIC DNA]</scope>
    <source>
        <strain evidence="2">DSM 44963</strain>
    </source>
</reference>
<evidence type="ECO:0000313" key="1">
    <source>
        <dbReference type="EMBL" id="EFH89071.1"/>
    </source>
</evidence>
<protein>
    <submittedName>
        <fullName evidence="1">Uncharacterized protein</fullName>
    </submittedName>
</protein>
<organism evidence="1 2">
    <name type="scientific">Ktedonobacter racemifer DSM 44963</name>
    <dbReference type="NCBI Taxonomy" id="485913"/>
    <lineage>
        <taxon>Bacteria</taxon>
        <taxon>Bacillati</taxon>
        <taxon>Chloroflexota</taxon>
        <taxon>Ktedonobacteria</taxon>
        <taxon>Ktedonobacterales</taxon>
        <taxon>Ktedonobacteraceae</taxon>
        <taxon>Ktedonobacter</taxon>
    </lineage>
</organism>
<evidence type="ECO:0000313" key="2">
    <source>
        <dbReference type="Proteomes" id="UP000004508"/>
    </source>
</evidence>
<dbReference type="AlphaFoldDB" id="D6THR6"/>
<keyword evidence="2" id="KW-1185">Reference proteome</keyword>
<accession>D6THR6</accession>
<dbReference type="EMBL" id="ADVG01000001">
    <property type="protein sequence ID" value="EFH89071.1"/>
    <property type="molecule type" value="Genomic_DNA"/>
</dbReference>
<proteinExistence type="predicted"/>
<dbReference type="InParanoid" id="D6THR6"/>
<sequence>MLFISIPAVLGLMAVSLSMVQVLCHISFAQAQSLAWL</sequence>
<dbReference type="Proteomes" id="UP000004508">
    <property type="component" value="Unassembled WGS sequence"/>
</dbReference>
<gene>
    <name evidence="1" type="ORF">Krac_10597</name>
</gene>